<name>A0ABQ8SBX5_PERAM</name>
<dbReference type="InterPro" id="IPR036397">
    <property type="entry name" value="RNaseH_sf"/>
</dbReference>
<protein>
    <recommendedName>
        <fullName evidence="2">Transposase Tc1-like domain-containing protein</fullName>
    </recommendedName>
</protein>
<comment type="caution">
    <text evidence="3">The sequence shown here is derived from an EMBL/GenBank/DDBJ whole genome shotgun (WGS) entry which is preliminary data.</text>
</comment>
<feature type="compositionally biased region" description="Basic and acidic residues" evidence="1">
    <location>
        <begin position="25"/>
        <end position="49"/>
    </location>
</feature>
<keyword evidence="4" id="KW-1185">Reference proteome</keyword>
<accession>A0ABQ8SBX5</accession>
<dbReference type="EMBL" id="JAJSOF020000031">
    <property type="protein sequence ID" value="KAJ4431341.1"/>
    <property type="molecule type" value="Genomic_DNA"/>
</dbReference>
<evidence type="ECO:0000313" key="3">
    <source>
        <dbReference type="EMBL" id="KAJ4431341.1"/>
    </source>
</evidence>
<evidence type="ECO:0000256" key="1">
    <source>
        <dbReference type="SAM" id="MobiDB-lite"/>
    </source>
</evidence>
<dbReference type="Pfam" id="PF01498">
    <property type="entry name" value="HTH_Tnp_Tc3_2"/>
    <property type="match status" value="1"/>
</dbReference>
<dbReference type="PANTHER" id="PTHR47326">
    <property type="entry name" value="TRANSPOSABLE ELEMENT TC3 TRANSPOSASE-LIKE PROTEIN"/>
    <property type="match status" value="1"/>
</dbReference>
<dbReference type="PANTHER" id="PTHR47326:SF1">
    <property type="entry name" value="HTH PSQ-TYPE DOMAIN-CONTAINING PROTEIN"/>
    <property type="match status" value="1"/>
</dbReference>
<dbReference type="Gene3D" id="3.30.420.10">
    <property type="entry name" value="Ribonuclease H-like superfamily/Ribonuclease H"/>
    <property type="match status" value="2"/>
</dbReference>
<sequence length="306" mass="36161">MYVEESDESFPEEAECDNSLPPMQLEEHKEEEEQKWKSDKDQKEKEKKKIGAQRGMEGAKMESWGYSGKRQKRRQNRVHTTERAAKKLTEREDHSILKKIKENLRLNATKLAACVLEEFSKQVGAEIIRRDLRKEWFNGRVCRTKPYINEINKRMRLQFAREHVHKEENWWDVVMFADESKFNVFGSDGQQREKLLPGLNLETVSLKLNVYSVDEVLPGRWIGRTGLIRWPPRSPDLTPLDFYFLGFTKDHAYATKPRTIPELVERTEHTIQMVTPDMLTRVHKELIRRLHLCIQQNGTHFENCTP</sequence>
<proteinExistence type="predicted"/>
<evidence type="ECO:0000313" key="4">
    <source>
        <dbReference type="Proteomes" id="UP001148838"/>
    </source>
</evidence>
<feature type="region of interest" description="Disordered" evidence="1">
    <location>
        <begin position="1"/>
        <end position="82"/>
    </location>
</feature>
<dbReference type="Proteomes" id="UP001148838">
    <property type="component" value="Unassembled WGS sequence"/>
</dbReference>
<dbReference type="InterPro" id="IPR002492">
    <property type="entry name" value="Transposase_Tc1-like"/>
</dbReference>
<reference evidence="3 4" key="1">
    <citation type="journal article" date="2022" name="Allergy">
        <title>Genome assembly and annotation of Periplaneta americana reveal a comprehensive cockroach allergen profile.</title>
        <authorList>
            <person name="Wang L."/>
            <person name="Xiong Q."/>
            <person name="Saelim N."/>
            <person name="Wang L."/>
            <person name="Nong W."/>
            <person name="Wan A.T."/>
            <person name="Shi M."/>
            <person name="Liu X."/>
            <person name="Cao Q."/>
            <person name="Hui J.H.L."/>
            <person name="Sookrung N."/>
            <person name="Leung T.F."/>
            <person name="Tungtrongchitr A."/>
            <person name="Tsui S.K.W."/>
        </authorList>
    </citation>
    <scope>NUCLEOTIDE SEQUENCE [LARGE SCALE GENOMIC DNA]</scope>
    <source>
        <strain evidence="3">PWHHKU_190912</strain>
    </source>
</reference>
<gene>
    <name evidence="3" type="ORF">ANN_19938</name>
</gene>
<organism evidence="3 4">
    <name type="scientific">Periplaneta americana</name>
    <name type="common">American cockroach</name>
    <name type="synonym">Blatta americana</name>
    <dbReference type="NCBI Taxonomy" id="6978"/>
    <lineage>
        <taxon>Eukaryota</taxon>
        <taxon>Metazoa</taxon>
        <taxon>Ecdysozoa</taxon>
        <taxon>Arthropoda</taxon>
        <taxon>Hexapoda</taxon>
        <taxon>Insecta</taxon>
        <taxon>Pterygota</taxon>
        <taxon>Neoptera</taxon>
        <taxon>Polyneoptera</taxon>
        <taxon>Dictyoptera</taxon>
        <taxon>Blattodea</taxon>
        <taxon>Blattoidea</taxon>
        <taxon>Blattidae</taxon>
        <taxon>Blattinae</taxon>
        <taxon>Periplaneta</taxon>
    </lineage>
</organism>
<feature type="domain" description="Transposase Tc1-like" evidence="2">
    <location>
        <begin position="95"/>
        <end position="165"/>
    </location>
</feature>
<feature type="compositionally biased region" description="Acidic residues" evidence="1">
    <location>
        <begin position="1"/>
        <end position="16"/>
    </location>
</feature>
<evidence type="ECO:0000259" key="2">
    <source>
        <dbReference type="Pfam" id="PF01498"/>
    </source>
</evidence>